<reference evidence="2 3" key="1">
    <citation type="submission" date="2019-07" db="EMBL/GenBank/DDBJ databases">
        <title>Genomes of Cafeteria roenbergensis.</title>
        <authorList>
            <person name="Fischer M.G."/>
            <person name="Hackl T."/>
            <person name="Roman M."/>
        </authorList>
    </citation>
    <scope>NUCLEOTIDE SEQUENCE [LARGE SCALE GENOMIC DNA]</scope>
    <source>
        <strain evidence="2 3">RCC970-E3</strain>
    </source>
</reference>
<dbReference type="EMBL" id="VLTL01000015">
    <property type="protein sequence ID" value="KAA0170220.1"/>
    <property type="molecule type" value="Genomic_DNA"/>
</dbReference>
<evidence type="ECO:0000256" key="1">
    <source>
        <dbReference type="SAM" id="Phobius"/>
    </source>
</evidence>
<name>A0A5A8E2C5_CAFRO</name>
<protein>
    <submittedName>
        <fullName evidence="2">Uncharacterized protein</fullName>
    </submittedName>
</protein>
<feature type="transmembrane region" description="Helical" evidence="1">
    <location>
        <begin position="78"/>
        <end position="96"/>
    </location>
</feature>
<keyword evidence="1" id="KW-0812">Transmembrane</keyword>
<keyword evidence="1" id="KW-0472">Membrane</keyword>
<evidence type="ECO:0000313" key="3">
    <source>
        <dbReference type="Proteomes" id="UP000324907"/>
    </source>
</evidence>
<sequence length="274" mass="28631">MQAFASTGAAQRSLEAASLMNTDRAPKPEAASTEQTSRLVFVFRVYGVLALQNLAVLVAALCAYFIPGARAGISSNLWVVIAASVAFAGVAVPLFLFRSLGAVQAQPWSTVSFCAFVLVEMLLVGAVVGTFGTLTLVFFFSMAALALGSSAVFAMQRRFDFTVLLGVGLTSLCGLIFAGTISAVIGVPLGGFVWGALAAIIYCAVVVVHCEFTMAAIKDAKAFEPAHTALAKVDPFAVGIKVNLDLLVVFPFLMGVLRLMRECCGGSEPAKKGT</sequence>
<organism evidence="2 3">
    <name type="scientific">Cafeteria roenbergensis</name>
    <name type="common">Marine flagellate</name>
    <dbReference type="NCBI Taxonomy" id="33653"/>
    <lineage>
        <taxon>Eukaryota</taxon>
        <taxon>Sar</taxon>
        <taxon>Stramenopiles</taxon>
        <taxon>Bigyra</taxon>
        <taxon>Opalozoa</taxon>
        <taxon>Bicosoecida</taxon>
        <taxon>Cafeteriaceae</taxon>
        <taxon>Cafeteria</taxon>
    </lineage>
</organism>
<feature type="transmembrane region" description="Helical" evidence="1">
    <location>
        <begin position="161"/>
        <end position="185"/>
    </location>
</feature>
<keyword evidence="1" id="KW-1133">Transmembrane helix</keyword>
<accession>A0A5A8E2C5</accession>
<evidence type="ECO:0000313" key="2">
    <source>
        <dbReference type="EMBL" id="KAA0170220.1"/>
    </source>
</evidence>
<dbReference type="Proteomes" id="UP000324907">
    <property type="component" value="Unassembled WGS sequence"/>
</dbReference>
<feature type="transmembrane region" description="Helical" evidence="1">
    <location>
        <begin position="134"/>
        <end position="154"/>
    </location>
</feature>
<dbReference type="AlphaFoldDB" id="A0A5A8E2C5"/>
<comment type="caution">
    <text evidence="2">The sequence shown here is derived from an EMBL/GenBank/DDBJ whole genome shotgun (WGS) entry which is preliminary data.</text>
</comment>
<feature type="transmembrane region" description="Helical" evidence="1">
    <location>
        <begin position="45"/>
        <end position="66"/>
    </location>
</feature>
<feature type="transmembrane region" description="Helical" evidence="1">
    <location>
        <begin position="191"/>
        <end position="212"/>
    </location>
</feature>
<proteinExistence type="predicted"/>
<feature type="transmembrane region" description="Helical" evidence="1">
    <location>
        <begin position="108"/>
        <end position="128"/>
    </location>
</feature>
<gene>
    <name evidence="2" type="ORF">FNF28_01642</name>
</gene>